<organism evidence="1 2">
    <name type="scientific">Artemia franciscana</name>
    <name type="common">Brine shrimp</name>
    <name type="synonym">Artemia sanfranciscana</name>
    <dbReference type="NCBI Taxonomy" id="6661"/>
    <lineage>
        <taxon>Eukaryota</taxon>
        <taxon>Metazoa</taxon>
        <taxon>Ecdysozoa</taxon>
        <taxon>Arthropoda</taxon>
        <taxon>Crustacea</taxon>
        <taxon>Branchiopoda</taxon>
        <taxon>Anostraca</taxon>
        <taxon>Artemiidae</taxon>
        <taxon>Artemia</taxon>
    </lineage>
</organism>
<name>A0AA88IEB2_ARTSF</name>
<protein>
    <submittedName>
        <fullName evidence="1">Uncharacterized protein</fullName>
    </submittedName>
</protein>
<accession>A0AA88IEB2</accession>
<reference evidence="1" key="1">
    <citation type="submission" date="2023-07" db="EMBL/GenBank/DDBJ databases">
        <title>Chromosome-level genome assembly of Artemia franciscana.</title>
        <authorList>
            <person name="Jo E."/>
        </authorList>
    </citation>
    <scope>NUCLEOTIDE SEQUENCE</scope>
    <source>
        <tissue evidence="1">Whole body</tissue>
    </source>
</reference>
<keyword evidence="2" id="KW-1185">Reference proteome</keyword>
<dbReference type="AlphaFoldDB" id="A0AA88IEB2"/>
<comment type="caution">
    <text evidence="1">The sequence shown here is derived from an EMBL/GenBank/DDBJ whole genome shotgun (WGS) entry which is preliminary data.</text>
</comment>
<proteinExistence type="predicted"/>
<evidence type="ECO:0000313" key="1">
    <source>
        <dbReference type="EMBL" id="KAK2720247.1"/>
    </source>
</evidence>
<dbReference type="EMBL" id="JAVRJZ010000007">
    <property type="protein sequence ID" value="KAK2720247.1"/>
    <property type="molecule type" value="Genomic_DNA"/>
</dbReference>
<sequence>MSDKPAADRACKDPNPIIDGRKANVNLAYLGAKPRGNVAASFPLAGLRAGFPTLLPSQFGLQHQLIYQSPFVTPQNVMQLPAANQNALSQATMAALASQFYDPVAAAAAYAAQFTGVDQLAYSNAAAGAAGLVGPAFTYASALPTGANQLQAVATNPLHFSAYATQTGLQEARMQ</sequence>
<dbReference type="Proteomes" id="UP001187531">
    <property type="component" value="Unassembled WGS sequence"/>
</dbReference>
<evidence type="ECO:0000313" key="2">
    <source>
        <dbReference type="Proteomes" id="UP001187531"/>
    </source>
</evidence>
<gene>
    <name evidence="1" type="ORF">QYM36_004208</name>
</gene>